<feature type="compositionally biased region" description="Gly residues" evidence="1">
    <location>
        <begin position="41"/>
        <end position="55"/>
    </location>
</feature>
<proteinExistence type="predicted"/>
<evidence type="ECO:0000256" key="1">
    <source>
        <dbReference type="SAM" id="MobiDB-lite"/>
    </source>
</evidence>
<dbReference type="EMBL" id="BAAARK010000002">
    <property type="protein sequence ID" value="GAA2649319.1"/>
    <property type="molecule type" value="Genomic_DNA"/>
</dbReference>
<keyword evidence="3" id="KW-1185">Reference proteome</keyword>
<gene>
    <name evidence="2" type="ORF">GCM10009864_11120</name>
</gene>
<feature type="region of interest" description="Disordered" evidence="1">
    <location>
        <begin position="87"/>
        <end position="109"/>
    </location>
</feature>
<dbReference type="Proteomes" id="UP001500994">
    <property type="component" value="Unassembled WGS sequence"/>
</dbReference>
<accession>A0ABP6DTS7</accession>
<reference evidence="3" key="1">
    <citation type="journal article" date="2019" name="Int. J. Syst. Evol. Microbiol.">
        <title>The Global Catalogue of Microorganisms (GCM) 10K type strain sequencing project: providing services to taxonomists for standard genome sequencing and annotation.</title>
        <authorList>
            <consortium name="The Broad Institute Genomics Platform"/>
            <consortium name="The Broad Institute Genome Sequencing Center for Infectious Disease"/>
            <person name="Wu L."/>
            <person name="Ma J."/>
        </authorList>
    </citation>
    <scope>NUCLEOTIDE SEQUENCE [LARGE SCALE GENOMIC DNA]</scope>
    <source>
        <strain evidence="3">JCM 16374</strain>
    </source>
</reference>
<feature type="region of interest" description="Disordered" evidence="1">
    <location>
        <begin position="1"/>
        <end position="55"/>
    </location>
</feature>
<name>A0ABP6DTS7_9ACTN</name>
<comment type="caution">
    <text evidence="2">The sequence shown here is derived from an EMBL/GenBank/DDBJ whole genome shotgun (WGS) entry which is preliminary data.</text>
</comment>
<evidence type="ECO:0000313" key="2">
    <source>
        <dbReference type="EMBL" id="GAA2649319.1"/>
    </source>
</evidence>
<organism evidence="2 3">
    <name type="scientific">Streptomyces lunalinharesii</name>
    <dbReference type="NCBI Taxonomy" id="333384"/>
    <lineage>
        <taxon>Bacteria</taxon>
        <taxon>Bacillati</taxon>
        <taxon>Actinomycetota</taxon>
        <taxon>Actinomycetes</taxon>
        <taxon>Kitasatosporales</taxon>
        <taxon>Streptomycetaceae</taxon>
        <taxon>Streptomyces</taxon>
    </lineage>
</organism>
<evidence type="ECO:0000313" key="3">
    <source>
        <dbReference type="Proteomes" id="UP001500994"/>
    </source>
</evidence>
<protein>
    <submittedName>
        <fullName evidence="2">Uncharacterized protein</fullName>
    </submittedName>
</protein>
<feature type="compositionally biased region" description="Basic and acidic residues" evidence="1">
    <location>
        <begin position="89"/>
        <end position="98"/>
    </location>
</feature>
<sequence length="109" mass="10858">MLSFEYPYSDAEMSRCADGPGSVRTEEWGPRTGSGAAPPTRGGGAVRLPGRHGGSTGEYGGGAALVGSIRGNDPCQGSAHVFPGAAAVRPEDGVERRSLSGGAAGDPSL</sequence>